<dbReference type="InterPro" id="IPR002765">
    <property type="entry name" value="UPF0145_YbjQ-like"/>
</dbReference>
<dbReference type="AlphaFoldDB" id="A0A242K7Y8"/>
<dbReference type="InterPro" id="IPR035439">
    <property type="entry name" value="UPF0145_dom_sf"/>
</dbReference>
<dbReference type="SUPFAM" id="SSF117782">
    <property type="entry name" value="YbjQ-like"/>
    <property type="match status" value="1"/>
</dbReference>
<dbReference type="Pfam" id="PF01906">
    <property type="entry name" value="YbjQ_1"/>
    <property type="match status" value="1"/>
</dbReference>
<dbReference type="EMBL" id="CP147247">
    <property type="protein sequence ID" value="WYJ90785.1"/>
    <property type="molecule type" value="Genomic_DNA"/>
</dbReference>
<dbReference type="Proteomes" id="UP000195141">
    <property type="component" value="Chromosome"/>
</dbReference>
<evidence type="ECO:0000313" key="3">
    <source>
        <dbReference type="EMBL" id="WYJ90785.1"/>
    </source>
</evidence>
<reference evidence="3" key="3">
    <citation type="submission" date="2024-03" db="EMBL/GenBank/DDBJ databases">
        <title>The Genome Sequence of Enterococcus sp. DIV0242b.</title>
        <authorList>
            <consortium name="The Broad Institute Genomics Platform"/>
            <consortium name="The Broad Institute Microbial Omics Core"/>
            <consortium name="The Broad Institute Genomic Center for Infectious Diseases"/>
            <person name="Earl A."/>
            <person name="Manson A."/>
            <person name="Gilmore M."/>
            <person name="Schwartman J."/>
            <person name="Shea T."/>
            <person name="Abouelleil A."/>
            <person name="Cao P."/>
            <person name="Chapman S."/>
            <person name="Cusick C."/>
            <person name="Young S."/>
            <person name="Neafsey D."/>
            <person name="Nusbaum C."/>
            <person name="Birren B."/>
        </authorList>
    </citation>
    <scope>NUCLEOTIDE SEQUENCE</scope>
    <source>
        <strain evidence="3">9E7_DIV0242</strain>
    </source>
</reference>
<protein>
    <submittedName>
        <fullName evidence="2">Uncharacterized protein</fullName>
    </submittedName>
</protein>
<dbReference type="EMBL" id="NGMM01000002">
    <property type="protein sequence ID" value="OTP17177.1"/>
    <property type="molecule type" value="Genomic_DNA"/>
</dbReference>
<accession>A0A242K7Y8</accession>
<keyword evidence="4" id="KW-1185">Reference proteome</keyword>
<reference evidence="3" key="2">
    <citation type="submission" date="2017-05" db="EMBL/GenBank/DDBJ databases">
        <authorList>
            <consortium name="The Broad Institute Genomics Platform"/>
            <consortium name="The Broad Institute Genomic Center for Infectious Diseases"/>
            <person name="Earl A."/>
            <person name="Manson A."/>
            <person name="Schwartman J."/>
            <person name="Gilmore M."/>
            <person name="Abouelleil A."/>
            <person name="Cao P."/>
            <person name="Chapman S."/>
            <person name="Cusick C."/>
            <person name="Shea T."/>
            <person name="Young S."/>
            <person name="Neafsey D."/>
            <person name="Nusbaum C."/>
            <person name="Birren B."/>
        </authorList>
    </citation>
    <scope>NUCLEOTIDE SEQUENCE</scope>
    <source>
        <strain evidence="3">9E7_DIV0242</strain>
    </source>
</reference>
<evidence type="ECO:0000313" key="2">
    <source>
        <dbReference type="EMBL" id="OTP17177.1"/>
    </source>
</evidence>
<name>A0A242K7Y8_9ENTE</name>
<organism evidence="2">
    <name type="scientific">Candidatus Enterococcus clewellii</name>
    <dbReference type="NCBI Taxonomy" id="1834193"/>
    <lineage>
        <taxon>Bacteria</taxon>
        <taxon>Bacillati</taxon>
        <taxon>Bacillota</taxon>
        <taxon>Bacilli</taxon>
        <taxon>Lactobacillales</taxon>
        <taxon>Enterococcaceae</taxon>
        <taxon>Enterococcus</taxon>
    </lineage>
</organism>
<dbReference type="RefSeq" id="WP_422389724.1">
    <property type="nucleotide sequence ID" value="NZ_CP147247.1"/>
</dbReference>
<reference evidence="2" key="1">
    <citation type="submission" date="2017-05" db="EMBL/GenBank/DDBJ databases">
        <title>The Genome Sequence of Enterococcus sp. 9E7_DIV0242.</title>
        <authorList>
            <consortium name="The Broad Institute Genomics Platform"/>
            <consortium name="The Broad Institute Genomic Center for Infectious Diseases"/>
            <person name="Earl A."/>
            <person name="Manson A."/>
            <person name="Schwartman J."/>
            <person name="Gilmore M."/>
            <person name="Abouelleil A."/>
            <person name="Cao P."/>
            <person name="Chapman S."/>
            <person name="Cusick C."/>
            <person name="Shea T."/>
            <person name="Young S."/>
            <person name="Neafsey D."/>
            <person name="Nusbaum C."/>
            <person name="Birren B."/>
        </authorList>
    </citation>
    <scope>NUCLEOTIDE SEQUENCE [LARGE SCALE GENOMIC DNA]</scope>
    <source>
        <strain evidence="2">9E7_DIV0242</strain>
    </source>
</reference>
<comment type="similarity">
    <text evidence="1">Belongs to the UPF0145 family.</text>
</comment>
<dbReference type="Gene3D" id="3.30.110.70">
    <property type="entry name" value="Hypothetical protein apc22750. Chain B"/>
    <property type="match status" value="1"/>
</dbReference>
<gene>
    <name evidence="2" type="ORF">A5888_001315</name>
    <name evidence="3" type="ORF">A5888_002553</name>
</gene>
<sequence length="115" mass="13481">MPFSSKKDSERERTIMENRFNSITLSTGNVNKKYILRDIIFATDLVEIDLFSEETNPNEVFQNVCKKLKQMAFEYEADAVINCHFEEKFIEKDEKKYVEIFAYGTVVQFTQTTIG</sequence>
<evidence type="ECO:0000313" key="4">
    <source>
        <dbReference type="Proteomes" id="UP000195141"/>
    </source>
</evidence>
<evidence type="ECO:0000256" key="1">
    <source>
        <dbReference type="ARBA" id="ARBA00010751"/>
    </source>
</evidence>
<proteinExistence type="inferred from homology"/>